<feature type="compositionally biased region" description="Basic and acidic residues" evidence="1">
    <location>
        <begin position="714"/>
        <end position="738"/>
    </location>
</feature>
<feature type="region of interest" description="Disordered" evidence="1">
    <location>
        <begin position="338"/>
        <end position="507"/>
    </location>
</feature>
<evidence type="ECO:0000313" key="3">
    <source>
        <dbReference type="Proteomes" id="UP000298030"/>
    </source>
</evidence>
<feature type="region of interest" description="Disordered" evidence="1">
    <location>
        <begin position="153"/>
        <end position="257"/>
    </location>
</feature>
<dbReference type="Proteomes" id="UP000298030">
    <property type="component" value="Unassembled WGS sequence"/>
</dbReference>
<feature type="compositionally biased region" description="Low complexity" evidence="1">
    <location>
        <begin position="304"/>
        <end position="314"/>
    </location>
</feature>
<feature type="compositionally biased region" description="Basic and acidic residues" evidence="1">
    <location>
        <begin position="968"/>
        <end position="978"/>
    </location>
</feature>
<feature type="compositionally biased region" description="Polar residues" evidence="1">
    <location>
        <begin position="798"/>
        <end position="833"/>
    </location>
</feature>
<reference evidence="2 3" key="1">
    <citation type="journal article" date="2019" name="Nat. Ecol. Evol.">
        <title>Megaphylogeny resolves global patterns of mushroom evolution.</title>
        <authorList>
            <person name="Varga T."/>
            <person name="Krizsan K."/>
            <person name="Foldi C."/>
            <person name="Dima B."/>
            <person name="Sanchez-Garcia M."/>
            <person name="Sanchez-Ramirez S."/>
            <person name="Szollosi G.J."/>
            <person name="Szarkandi J.G."/>
            <person name="Papp V."/>
            <person name="Albert L."/>
            <person name="Andreopoulos W."/>
            <person name="Angelini C."/>
            <person name="Antonin V."/>
            <person name="Barry K.W."/>
            <person name="Bougher N.L."/>
            <person name="Buchanan P."/>
            <person name="Buyck B."/>
            <person name="Bense V."/>
            <person name="Catcheside P."/>
            <person name="Chovatia M."/>
            <person name="Cooper J."/>
            <person name="Damon W."/>
            <person name="Desjardin D."/>
            <person name="Finy P."/>
            <person name="Geml J."/>
            <person name="Haridas S."/>
            <person name="Hughes K."/>
            <person name="Justo A."/>
            <person name="Karasinski D."/>
            <person name="Kautmanova I."/>
            <person name="Kiss B."/>
            <person name="Kocsube S."/>
            <person name="Kotiranta H."/>
            <person name="LaButti K.M."/>
            <person name="Lechner B.E."/>
            <person name="Liimatainen K."/>
            <person name="Lipzen A."/>
            <person name="Lukacs Z."/>
            <person name="Mihaltcheva S."/>
            <person name="Morgado L.N."/>
            <person name="Niskanen T."/>
            <person name="Noordeloos M.E."/>
            <person name="Ohm R.A."/>
            <person name="Ortiz-Santana B."/>
            <person name="Ovrebo C."/>
            <person name="Racz N."/>
            <person name="Riley R."/>
            <person name="Savchenko A."/>
            <person name="Shiryaev A."/>
            <person name="Soop K."/>
            <person name="Spirin V."/>
            <person name="Szebenyi C."/>
            <person name="Tomsovsky M."/>
            <person name="Tulloss R.E."/>
            <person name="Uehling J."/>
            <person name="Grigoriev I.V."/>
            <person name="Vagvolgyi C."/>
            <person name="Papp T."/>
            <person name="Martin F.M."/>
            <person name="Miettinen O."/>
            <person name="Hibbett D.S."/>
            <person name="Nagy L.G."/>
        </authorList>
    </citation>
    <scope>NUCLEOTIDE SEQUENCE [LARGE SCALE GENOMIC DNA]</scope>
    <source>
        <strain evidence="2 3">FP101781</strain>
    </source>
</reference>
<feature type="compositionally biased region" description="Low complexity" evidence="1">
    <location>
        <begin position="240"/>
        <end position="257"/>
    </location>
</feature>
<feature type="compositionally biased region" description="Polar residues" evidence="1">
    <location>
        <begin position="907"/>
        <end position="931"/>
    </location>
</feature>
<feature type="compositionally biased region" description="Basic and acidic residues" evidence="1">
    <location>
        <begin position="480"/>
        <end position="495"/>
    </location>
</feature>
<feature type="compositionally biased region" description="Polar residues" evidence="1">
    <location>
        <begin position="89"/>
        <end position="100"/>
    </location>
</feature>
<feature type="region of interest" description="Disordered" evidence="1">
    <location>
        <begin position="527"/>
        <end position="574"/>
    </location>
</feature>
<feature type="compositionally biased region" description="Low complexity" evidence="1">
    <location>
        <begin position="164"/>
        <end position="185"/>
    </location>
</feature>
<comment type="caution">
    <text evidence="2">The sequence shown here is derived from an EMBL/GenBank/DDBJ whole genome shotgun (WGS) entry which is preliminary data.</text>
</comment>
<keyword evidence="3" id="KW-1185">Reference proteome</keyword>
<feature type="compositionally biased region" description="Low complexity" evidence="1">
    <location>
        <begin position="106"/>
        <end position="120"/>
    </location>
</feature>
<dbReference type="OrthoDB" id="3358078at2759"/>
<sequence>MNGGNKGAFMQIKQFQAQIRWNCPKIRPKTDFLADLLERPTSAIYLGAGHRPNSASAGSAAEIHQHSSSSPRLVNSHPGGLPDLPEPESPTSSRNSSDSGLPSPPATNSTGSGSTGDPGSVARRQSLCRALTMATYLLELLYAPLSPQKALDKLSRLGSPSPTPRSKSPSHASTTSSSRLRQTRTVSQPAPRDPGHSGSETERESTSVQTYSSHSQSSSSASIFLATPHHTAPNTALPNATSPPSRRASKRASMATMASITQNYEEEDERISNNYYATIAGPGRDRQRNDRDTVRDITASALAAVASSRRSPASARRRGALPREFREDLSTGRFRDVDSRSHRLSQEPMTPYRSNTVGRATTLRETRYNAGPSRPATLDLRSTALDVSPSDGYRRERRQTLRGGSAESALSGRSPGGRTLLGEGLRAAGLTKREEPRPPSTARLGDGFHGKQEDWIPTDGHDKGKRRALTYGRSATSIPEDERPIRDVKPRDHRSTLSLAQPRDLSLPRTRDLSQRLGLDQEVPIVKAPLPRSGAPVAKTTPQHLQDRYSAPSPFGSKRQSALTPGPGAGEHSRLMADSLGMFETVVSKLPSAAGTSASGAISNAEILKHAQVLVLMRAGTTRALEEQINVEVEGDDSTAAPQMLEVWRQVGGEYREGLRAADELVRSITSFLVDTGTVMRKLASTPAISGPCLDDEGLRQQRLTDGDSASGRKSVESRRSWEPARRERELEREETLRKLGGGRESSLGLARALQTPSPASATRPLSSARRLYVPREQVPPSSEEVDYKPLLNPLGPSDSQRTLQGNESAEPSPTPASRTVGRSRTVTMTPASRPQLIEEPRRPGTSNGVAALVDRTASMRDRNADRRKPSVASIATVRGSNHGPPTLTSLTTPSLATTGTRAPQLPRTNSERSTGSFVTFSHPGSASSALSEERKRSTERPLGGVSSSPTVFKTPAKLSPPPAIGKARSEDRSGDVKRTIAAARASRLSLNEFGEMGSSDSPVGNKSSTAHAADRAATVLAATGGRSRRRTVTEIWPSDSS</sequence>
<accession>A0A4Y7U253</accession>
<feature type="compositionally biased region" description="Low complexity" evidence="1">
    <location>
        <begin position="884"/>
        <end position="901"/>
    </location>
</feature>
<feature type="region of interest" description="Disordered" evidence="1">
    <location>
        <begin position="994"/>
        <end position="1042"/>
    </location>
</feature>
<feature type="region of interest" description="Disordered" evidence="1">
    <location>
        <begin position="703"/>
        <end position="978"/>
    </location>
</feature>
<organism evidence="2 3">
    <name type="scientific">Coprinellus micaceus</name>
    <name type="common">Glistening ink-cap mushroom</name>
    <name type="synonym">Coprinus micaceus</name>
    <dbReference type="NCBI Taxonomy" id="71717"/>
    <lineage>
        <taxon>Eukaryota</taxon>
        <taxon>Fungi</taxon>
        <taxon>Dikarya</taxon>
        <taxon>Basidiomycota</taxon>
        <taxon>Agaricomycotina</taxon>
        <taxon>Agaricomycetes</taxon>
        <taxon>Agaricomycetidae</taxon>
        <taxon>Agaricales</taxon>
        <taxon>Agaricineae</taxon>
        <taxon>Psathyrellaceae</taxon>
        <taxon>Coprinellus</taxon>
    </lineage>
</organism>
<feature type="compositionally biased region" description="Low complexity" evidence="1">
    <location>
        <begin position="1010"/>
        <end position="1024"/>
    </location>
</feature>
<gene>
    <name evidence="2" type="ORF">FA13DRAFT_1751215</name>
</gene>
<proteinExistence type="predicted"/>
<feature type="compositionally biased region" description="Polar residues" evidence="1">
    <location>
        <begin position="999"/>
        <end position="1009"/>
    </location>
</feature>
<evidence type="ECO:0000256" key="1">
    <source>
        <dbReference type="SAM" id="MobiDB-lite"/>
    </source>
</evidence>
<feature type="compositionally biased region" description="Basic and acidic residues" evidence="1">
    <location>
        <begin position="858"/>
        <end position="869"/>
    </location>
</feature>
<feature type="compositionally biased region" description="Low complexity" evidence="1">
    <location>
        <begin position="206"/>
        <end position="222"/>
    </location>
</feature>
<feature type="region of interest" description="Disordered" evidence="1">
    <location>
        <begin position="48"/>
        <end position="121"/>
    </location>
</feature>
<dbReference type="AlphaFoldDB" id="A0A4Y7U253"/>
<feature type="region of interest" description="Disordered" evidence="1">
    <location>
        <begin position="304"/>
        <end position="324"/>
    </location>
</feature>
<dbReference type="STRING" id="71717.A0A4Y7U253"/>
<name>A0A4Y7U253_COPMI</name>
<feature type="compositionally biased region" description="Basic and acidic residues" evidence="1">
    <location>
        <begin position="193"/>
        <end position="205"/>
    </location>
</feature>
<feature type="compositionally biased region" description="Basic and acidic residues" evidence="1">
    <location>
        <begin position="446"/>
        <end position="462"/>
    </location>
</feature>
<evidence type="ECO:0000313" key="2">
    <source>
        <dbReference type="EMBL" id="TEB40138.1"/>
    </source>
</evidence>
<feature type="compositionally biased region" description="Polar residues" evidence="1">
    <location>
        <begin position="755"/>
        <end position="766"/>
    </location>
</feature>
<dbReference type="EMBL" id="QPFP01000001">
    <property type="protein sequence ID" value="TEB40138.1"/>
    <property type="molecule type" value="Genomic_DNA"/>
</dbReference>
<protein>
    <submittedName>
        <fullName evidence="2">Uncharacterized protein</fullName>
    </submittedName>
</protein>